<feature type="transmembrane region" description="Helical" evidence="6">
    <location>
        <begin position="42"/>
        <end position="66"/>
    </location>
</feature>
<dbReference type="InterPro" id="IPR001123">
    <property type="entry name" value="LeuE-type"/>
</dbReference>
<reference evidence="7 8" key="1">
    <citation type="submission" date="2014-07" db="EMBL/GenBank/DDBJ databases">
        <title>Draft genome sequence of Thalassospira profundimaris PR54-5.</title>
        <authorList>
            <person name="Lai Q."/>
            <person name="Shao Z."/>
        </authorList>
    </citation>
    <scope>NUCLEOTIDE SEQUENCE [LARGE SCALE GENOMIC DNA]</scope>
    <source>
        <strain evidence="7 8">PR54-5</strain>
    </source>
</reference>
<dbReference type="Proteomes" id="UP000252255">
    <property type="component" value="Unassembled WGS sequence"/>
</dbReference>
<dbReference type="GO" id="GO:0015171">
    <property type="term" value="F:amino acid transmembrane transporter activity"/>
    <property type="evidence" value="ECO:0007669"/>
    <property type="project" value="TreeGrafter"/>
</dbReference>
<feature type="transmembrane region" description="Helical" evidence="6">
    <location>
        <begin position="162"/>
        <end position="187"/>
    </location>
</feature>
<sequence length="229" mass="24320">MTDLLVQYTPFLIAAFLLNISPGPDMAYIVGQTAVHGRKIGLFSTFGVVSGAFVHVLAAALGLSAILATSALAFAIVKWVGVAYLVWLGIGALRASFARKSSGGGDAETPPEITISTRPMTAFQAWRQGVMIDVLNPKVAIFFMAFLPQFVDPAQGDGALQFLVLGSMVNLIGLLVESTIVLMVAAAAMRIKARKGRKAQKMHALGMWLQRALGTMFIALGARLALSQQ</sequence>
<dbReference type="PANTHER" id="PTHR30086:SF20">
    <property type="entry name" value="ARGININE EXPORTER PROTEIN ARGO-RELATED"/>
    <property type="match status" value="1"/>
</dbReference>
<feature type="transmembrane region" description="Helical" evidence="6">
    <location>
        <begin position="72"/>
        <end position="93"/>
    </location>
</feature>
<dbReference type="PIRSF" id="PIRSF006324">
    <property type="entry name" value="LeuE"/>
    <property type="match status" value="1"/>
</dbReference>
<name>A0A367X724_9PROT</name>
<feature type="transmembrane region" description="Helical" evidence="6">
    <location>
        <begin position="208"/>
        <end position="226"/>
    </location>
</feature>
<evidence type="ECO:0000313" key="8">
    <source>
        <dbReference type="Proteomes" id="UP000252255"/>
    </source>
</evidence>
<protein>
    <submittedName>
        <fullName evidence="7">Lysine transporter LysE</fullName>
    </submittedName>
</protein>
<dbReference type="GO" id="GO:0005886">
    <property type="term" value="C:plasma membrane"/>
    <property type="evidence" value="ECO:0007669"/>
    <property type="project" value="UniProtKB-SubCell"/>
</dbReference>
<dbReference type="EMBL" id="JPWI01000001">
    <property type="protein sequence ID" value="RCK49377.1"/>
    <property type="molecule type" value="Genomic_DNA"/>
</dbReference>
<gene>
    <name evidence="7" type="ORF">TH30_03435</name>
</gene>
<dbReference type="PANTHER" id="PTHR30086">
    <property type="entry name" value="ARGININE EXPORTER PROTEIN ARGO"/>
    <property type="match status" value="1"/>
</dbReference>
<organism evidence="7 8">
    <name type="scientific">Thalassospira profundimaris</name>
    <dbReference type="NCBI Taxonomy" id="502049"/>
    <lineage>
        <taxon>Bacteria</taxon>
        <taxon>Pseudomonadati</taxon>
        <taxon>Pseudomonadota</taxon>
        <taxon>Alphaproteobacteria</taxon>
        <taxon>Rhodospirillales</taxon>
        <taxon>Thalassospiraceae</taxon>
        <taxon>Thalassospira</taxon>
    </lineage>
</organism>
<feature type="transmembrane region" description="Helical" evidence="6">
    <location>
        <begin position="130"/>
        <end position="150"/>
    </location>
</feature>
<evidence type="ECO:0000256" key="1">
    <source>
        <dbReference type="ARBA" id="ARBA00004651"/>
    </source>
</evidence>
<evidence type="ECO:0000256" key="4">
    <source>
        <dbReference type="ARBA" id="ARBA00022989"/>
    </source>
</evidence>
<comment type="caution">
    <text evidence="7">The sequence shown here is derived from an EMBL/GenBank/DDBJ whole genome shotgun (WGS) entry which is preliminary data.</text>
</comment>
<accession>A0A367X724</accession>
<dbReference type="AlphaFoldDB" id="A0A367X724"/>
<dbReference type="Pfam" id="PF01810">
    <property type="entry name" value="LysE"/>
    <property type="match status" value="1"/>
</dbReference>
<evidence type="ECO:0000313" key="7">
    <source>
        <dbReference type="EMBL" id="RCK49377.1"/>
    </source>
</evidence>
<proteinExistence type="predicted"/>
<evidence type="ECO:0000256" key="6">
    <source>
        <dbReference type="SAM" id="Phobius"/>
    </source>
</evidence>
<keyword evidence="5 6" id="KW-0472">Membrane</keyword>
<evidence type="ECO:0000256" key="5">
    <source>
        <dbReference type="ARBA" id="ARBA00023136"/>
    </source>
</evidence>
<dbReference type="RefSeq" id="WP_114096633.1">
    <property type="nucleotide sequence ID" value="NZ_JPWI01000001.1"/>
</dbReference>
<keyword evidence="2" id="KW-1003">Cell membrane</keyword>
<keyword evidence="4 6" id="KW-1133">Transmembrane helix</keyword>
<evidence type="ECO:0000256" key="3">
    <source>
        <dbReference type="ARBA" id="ARBA00022692"/>
    </source>
</evidence>
<comment type="subcellular location">
    <subcellularLocation>
        <location evidence="1">Cell membrane</location>
        <topology evidence="1">Multi-pass membrane protein</topology>
    </subcellularLocation>
</comment>
<evidence type="ECO:0000256" key="2">
    <source>
        <dbReference type="ARBA" id="ARBA00022475"/>
    </source>
</evidence>
<dbReference type="OrthoDB" id="9807053at2"/>
<keyword evidence="3 6" id="KW-0812">Transmembrane</keyword>